<evidence type="ECO:0000313" key="6">
    <source>
        <dbReference type="EMBL" id="MBB6016231.1"/>
    </source>
</evidence>
<evidence type="ECO:0000256" key="3">
    <source>
        <dbReference type="ARBA" id="ARBA00022801"/>
    </source>
</evidence>
<comment type="similarity">
    <text evidence="1 5">Belongs to the DNA glycosylase MPG family.</text>
</comment>
<dbReference type="InterPro" id="IPR011034">
    <property type="entry name" value="Formyl_transferase-like_C_sf"/>
</dbReference>
<keyword evidence="9" id="KW-1185">Reference proteome</keyword>
<dbReference type="InterPro" id="IPR036995">
    <property type="entry name" value="MPG_sf"/>
</dbReference>
<dbReference type="RefSeq" id="WP_139401362.1">
    <property type="nucleotide sequence ID" value="NZ_JACHEW010000005.1"/>
</dbReference>
<evidence type="ECO:0000256" key="4">
    <source>
        <dbReference type="ARBA" id="ARBA00023204"/>
    </source>
</evidence>
<dbReference type="Proteomes" id="UP000629870">
    <property type="component" value="Unassembled WGS sequence"/>
</dbReference>
<dbReference type="SUPFAM" id="SSF50486">
    <property type="entry name" value="FMT C-terminal domain-like"/>
    <property type="match status" value="1"/>
</dbReference>
<dbReference type="GO" id="GO:0006284">
    <property type="term" value="P:base-excision repair"/>
    <property type="evidence" value="ECO:0007669"/>
    <property type="project" value="InterPro"/>
</dbReference>
<dbReference type="OrthoDB" id="9794313at2"/>
<protein>
    <recommendedName>
        <fullName evidence="5">Putative 3-methyladenine DNA glycosylase</fullName>
        <ecNumber evidence="5">3.2.2.-</ecNumber>
    </recommendedName>
</protein>
<dbReference type="InterPro" id="IPR003180">
    <property type="entry name" value="MPG"/>
</dbReference>
<dbReference type="HAMAP" id="MF_00527">
    <property type="entry name" value="3MGH"/>
    <property type="match status" value="1"/>
</dbReference>
<keyword evidence="6" id="KW-0326">Glycosidase</keyword>
<dbReference type="GO" id="GO:0003905">
    <property type="term" value="F:alkylbase DNA N-glycosylase activity"/>
    <property type="evidence" value="ECO:0007669"/>
    <property type="project" value="InterPro"/>
</dbReference>
<reference evidence="6 9" key="2">
    <citation type="submission" date="2020-08" db="EMBL/GenBank/DDBJ databases">
        <title>Genomic Encyclopedia of Type Strains, Phase IV (KMG-IV): sequencing the most valuable type-strain genomes for metagenomic binning, comparative biology and taxonomic classification.</title>
        <authorList>
            <person name="Goeker M."/>
        </authorList>
    </citation>
    <scope>NUCLEOTIDE SEQUENCE [LARGE SCALE GENOMIC DNA]</scope>
    <source>
        <strain evidence="6 9">DSM 12027</strain>
    </source>
</reference>
<keyword evidence="3 5" id="KW-0378">Hydrolase</keyword>
<comment type="caution">
    <text evidence="7">The sequence shown here is derived from an EMBL/GenBank/DDBJ whole genome shotgun (WGS) entry which is preliminary data.</text>
</comment>
<gene>
    <name evidence="7" type="ORF">FHR04_05330</name>
    <name evidence="6" type="ORF">HNQ04_001469</name>
</gene>
<dbReference type="EC" id="3.2.2.-" evidence="5"/>
<dbReference type="EMBL" id="VDMO01000004">
    <property type="protein sequence ID" value="TNM72245.1"/>
    <property type="molecule type" value="Genomic_DNA"/>
</dbReference>
<evidence type="ECO:0000256" key="2">
    <source>
        <dbReference type="ARBA" id="ARBA00022763"/>
    </source>
</evidence>
<keyword evidence="2 5" id="KW-0227">DNA damage</keyword>
<dbReference type="EMBL" id="JACHEW010000005">
    <property type="protein sequence ID" value="MBB6016231.1"/>
    <property type="molecule type" value="Genomic_DNA"/>
</dbReference>
<evidence type="ECO:0000313" key="9">
    <source>
        <dbReference type="Proteomes" id="UP000629870"/>
    </source>
</evidence>
<dbReference type="Gene3D" id="3.10.300.10">
    <property type="entry name" value="Methylpurine-DNA glycosylase (MPG)"/>
    <property type="match status" value="1"/>
</dbReference>
<dbReference type="NCBIfam" id="TIGR00567">
    <property type="entry name" value="3mg"/>
    <property type="match status" value="1"/>
</dbReference>
<dbReference type="CDD" id="cd00540">
    <property type="entry name" value="AAG"/>
    <property type="match status" value="1"/>
</dbReference>
<evidence type="ECO:0000313" key="8">
    <source>
        <dbReference type="Proteomes" id="UP000313988"/>
    </source>
</evidence>
<dbReference type="GO" id="GO:0003677">
    <property type="term" value="F:DNA binding"/>
    <property type="evidence" value="ECO:0007669"/>
    <property type="project" value="InterPro"/>
</dbReference>
<dbReference type="Pfam" id="PF02245">
    <property type="entry name" value="Pur_DNA_glyco"/>
    <property type="match status" value="1"/>
</dbReference>
<dbReference type="PANTHER" id="PTHR10429">
    <property type="entry name" value="DNA-3-METHYLADENINE GLYCOSYLASE"/>
    <property type="match status" value="1"/>
</dbReference>
<evidence type="ECO:0000256" key="5">
    <source>
        <dbReference type="HAMAP-Rule" id="MF_00527"/>
    </source>
</evidence>
<dbReference type="AlphaFoldDB" id="A0A5C4Y9G0"/>
<organism evidence="7 8">
    <name type="scientific">Deinococcus radiopugnans ATCC 19172</name>
    <dbReference type="NCBI Taxonomy" id="585398"/>
    <lineage>
        <taxon>Bacteria</taxon>
        <taxon>Thermotogati</taxon>
        <taxon>Deinococcota</taxon>
        <taxon>Deinococci</taxon>
        <taxon>Deinococcales</taxon>
        <taxon>Deinococcaceae</taxon>
        <taxon>Deinococcus</taxon>
    </lineage>
</organism>
<dbReference type="Proteomes" id="UP000313988">
    <property type="component" value="Unassembled WGS sequence"/>
</dbReference>
<dbReference type="PANTHER" id="PTHR10429:SF0">
    <property type="entry name" value="DNA-3-METHYLADENINE GLYCOSYLASE"/>
    <property type="match status" value="1"/>
</dbReference>
<name>A0A5C4Y9G0_9DEIO</name>
<evidence type="ECO:0000313" key="7">
    <source>
        <dbReference type="EMBL" id="TNM72245.1"/>
    </source>
</evidence>
<evidence type="ECO:0000256" key="1">
    <source>
        <dbReference type="ARBA" id="ARBA00009232"/>
    </source>
</evidence>
<accession>A0A5C4Y9G0</accession>
<proteinExistence type="inferred from homology"/>
<reference evidence="7 8" key="1">
    <citation type="submission" date="2019-06" db="EMBL/GenBank/DDBJ databases">
        <title>Genome sequence of Deinococcus radiopugnans ATCC 19172.</title>
        <authorList>
            <person name="Maclea K.S."/>
            <person name="Maynard C.R."/>
        </authorList>
    </citation>
    <scope>NUCLEOTIDE SEQUENCE [LARGE SCALE GENOMIC DNA]</scope>
    <source>
        <strain evidence="7 8">ATCC 19172</strain>
    </source>
</reference>
<sequence length="216" mass="23013">MLFAPPEVAHAHALRPDFFAGDPVAVARALLGGRLVRVLPDGTVLAARIVETEGYDCPRDPSCHVIARLPGAAAAMGGEPGRVYFHFAYRQALLNVTCRPVGVQASILIRAAEPLLGEERMRELRPVKRSIELSNGPAKLVTALGLTPALAGQPIDTPAFYIVPGEALPESAVETTARVGLRRGAELPWRFVIRGNPWVSTGKPSAGTYETGLNPP</sequence>
<keyword evidence="4 5" id="KW-0234">DNA repair</keyword>